<dbReference type="SUPFAM" id="SSF55826">
    <property type="entry name" value="YbaK/ProRS associated domain"/>
    <property type="match status" value="1"/>
</dbReference>
<proteinExistence type="predicted"/>
<protein>
    <recommendedName>
        <fullName evidence="1">YbaK/aminoacyl-tRNA synthetase-associated domain-containing protein</fullName>
    </recommendedName>
</protein>
<evidence type="ECO:0000259" key="1">
    <source>
        <dbReference type="Pfam" id="PF04073"/>
    </source>
</evidence>
<organism evidence="2 3">
    <name type="scientific">Flaviflexus equikiangi</name>
    <dbReference type="NCBI Taxonomy" id="2758573"/>
    <lineage>
        <taxon>Bacteria</taxon>
        <taxon>Bacillati</taxon>
        <taxon>Actinomycetota</taxon>
        <taxon>Actinomycetes</taxon>
        <taxon>Actinomycetales</taxon>
        <taxon>Actinomycetaceae</taxon>
        <taxon>Flaviflexus</taxon>
    </lineage>
</organism>
<gene>
    <name evidence="2" type="ORF">JVW63_03240</name>
</gene>
<dbReference type="EMBL" id="JAFFJS010000002">
    <property type="protein sequence ID" value="MBM9432716.1"/>
    <property type="molecule type" value="Genomic_DNA"/>
</dbReference>
<dbReference type="InterPro" id="IPR007214">
    <property type="entry name" value="YbaK/aa-tRNA-synth-assoc-dom"/>
</dbReference>
<dbReference type="Pfam" id="PF04073">
    <property type="entry name" value="tRNA_edit"/>
    <property type="match status" value="1"/>
</dbReference>
<feature type="domain" description="YbaK/aminoacyl-tRNA synthetase-associated" evidence="1">
    <location>
        <begin position="44"/>
        <end position="151"/>
    </location>
</feature>
<sequence length="190" mass="20426">MTPHWVPALDNPRLLAPTVYTAISSLARTHPEAESDILVAELDPELADTSAMTEAWGTDLHDSVNCVIVAGRRDGVERIAACCVRATTRANINHTVKRRLDVRKCSFLHMEAAVERTGMEYGGITPLGLDPSWPIWLDPLVTDGPAIIGSGLRISKIKLPGSLLAAFPGIDIVPDLAVAQDPPPVPGQDR</sequence>
<dbReference type="Gene3D" id="3.90.960.10">
    <property type="entry name" value="YbaK/aminoacyl-tRNA synthetase-associated domain"/>
    <property type="match status" value="1"/>
</dbReference>
<comment type="caution">
    <text evidence="2">The sequence shown here is derived from an EMBL/GenBank/DDBJ whole genome shotgun (WGS) entry which is preliminary data.</text>
</comment>
<dbReference type="InterPro" id="IPR036754">
    <property type="entry name" value="YbaK/aa-tRNA-synt-asso_dom_sf"/>
</dbReference>
<evidence type="ECO:0000313" key="3">
    <source>
        <dbReference type="Proteomes" id="UP000705983"/>
    </source>
</evidence>
<name>A0ABS2TGQ5_9ACTO</name>
<dbReference type="RefSeq" id="WP_187996175.1">
    <property type="nucleotide sequence ID" value="NZ_JACEXG010000002.1"/>
</dbReference>
<accession>A0ABS2TGQ5</accession>
<reference evidence="3" key="1">
    <citation type="submission" date="2021-02" db="EMBL/GenBank/DDBJ databases">
        <title>Leucobacter sp. CX169.</title>
        <authorList>
            <person name="Cheng Y."/>
        </authorList>
    </citation>
    <scope>NUCLEOTIDE SEQUENCE [LARGE SCALE GENOMIC DNA]</scope>
    <source>
        <strain evidence="3">JY899</strain>
    </source>
</reference>
<dbReference type="Proteomes" id="UP000705983">
    <property type="component" value="Unassembled WGS sequence"/>
</dbReference>
<evidence type="ECO:0000313" key="2">
    <source>
        <dbReference type="EMBL" id="MBM9432716.1"/>
    </source>
</evidence>
<keyword evidence="3" id="KW-1185">Reference proteome</keyword>